<evidence type="ECO:0000256" key="6">
    <source>
        <dbReference type="ARBA" id="ARBA00022490"/>
    </source>
</evidence>
<evidence type="ECO:0000256" key="2">
    <source>
        <dbReference type="ARBA" id="ARBA00004496"/>
    </source>
</evidence>
<dbReference type="GO" id="GO:0000287">
    <property type="term" value="F:magnesium ion binding"/>
    <property type="evidence" value="ECO:0007669"/>
    <property type="project" value="TreeGrafter"/>
</dbReference>
<dbReference type="PANTHER" id="PTHR43340">
    <property type="entry name" value="HYPOXANTHINE-GUANINE PHOSPHORIBOSYLTRANSFERASE"/>
    <property type="match status" value="1"/>
</dbReference>
<evidence type="ECO:0000256" key="9">
    <source>
        <dbReference type="ARBA" id="ARBA00022723"/>
    </source>
</evidence>
<dbReference type="EC" id="2.4.2.8" evidence="5"/>
<keyword evidence="11" id="KW-0547">Nucleotide-binding</keyword>
<evidence type="ECO:0000256" key="3">
    <source>
        <dbReference type="ARBA" id="ARBA00004669"/>
    </source>
</evidence>
<comment type="pathway">
    <text evidence="3">Purine metabolism; IMP biosynthesis via salvage pathway; IMP from hypoxanthine: step 1/1.</text>
</comment>
<sequence length="180" mass="20115">MSDPSADIAKVLISEEEIRRRVGELAAQVQSDFAGRDLVVVGLLTGTLMFLADLVREIDLPLRLDFIGVSSYGDGTESHELVFTKELKLDVANRDVLLVDDILDTGKTLRAVINKLGRMTPSQIRTCVLLSKKARREYDIPADYIGFEIPDEFVVGYGLDYAEKYRNLPHIGVLKPELYS</sequence>
<evidence type="ECO:0000256" key="7">
    <source>
        <dbReference type="ARBA" id="ARBA00022676"/>
    </source>
</evidence>
<accession>A0A382FKI1</accession>
<dbReference type="GO" id="GO:0032264">
    <property type="term" value="P:IMP salvage"/>
    <property type="evidence" value="ECO:0007669"/>
    <property type="project" value="TreeGrafter"/>
</dbReference>
<evidence type="ECO:0000259" key="13">
    <source>
        <dbReference type="Pfam" id="PF00156"/>
    </source>
</evidence>
<dbReference type="FunFam" id="3.40.50.2020:FF:000006">
    <property type="entry name" value="Hypoxanthine phosphoribosyltransferase"/>
    <property type="match status" value="1"/>
</dbReference>
<dbReference type="InterPro" id="IPR050408">
    <property type="entry name" value="HGPRT"/>
</dbReference>
<dbReference type="GO" id="GO:0006166">
    <property type="term" value="P:purine ribonucleoside salvage"/>
    <property type="evidence" value="ECO:0007669"/>
    <property type="project" value="UniProtKB-KW"/>
</dbReference>
<dbReference type="InterPro" id="IPR029057">
    <property type="entry name" value="PRTase-like"/>
</dbReference>
<dbReference type="GO" id="GO:0004422">
    <property type="term" value="F:hypoxanthine phosphoribosyltransferase activity"/>
    <property type="evidence" value="ECO:0007669"/>
    <property type="project" value="InterPro"/>
</dbReference>
<evidence type="ECO:0000313" key="14">
    <source>
        <dbReference type="EMBL" id="SVB62864.1"/>
    </source>
</evidence>
<dbReference type="NCBIfam" id="TIGR01203">
    <property type="entry name" value="HGPRTase"/>
    <property type="match status" value="1"/>
</dbReference>
<dbReference type="PANTHER" id="PTHR43340:SF1">
    <property type="entry name" value="HYPOXANTHINE PHOSPHORIBOSYLTRANSFERASE"/>
    <property type="match status" value="1"/>
</dbReference>
<dbReference type="GO" id="GO:0005829">
    <property type="term" value="C:cytosol"/>
    <property type="evidence" value="ECO:0007669"/>
    <property type="project" value="TreeGrafter"/>
</dbReference>
<dbReference type="EMBL" id="UINC01050189">
    <property type="protein sequence ID" value="SVB62864.1"/>
    <property type="molecule type" value="Genomic_DNA"/>
</dbReference>
<reference evidence="14" key="1">
    <citation type="submission" date="2018-05" db="EMBL/GenBank/DDBJ databases">
        <authorList>
            <person name="Lanie J.A."/>
            <person name="Ng W.-L."/>
            <person name="Kazmierczak K.M."/>
            <person name="Andrzejewski T.M."/>
            <person name="Davidsen T.M."/>
            <person name="Wayne K.J."/>
            <person name="Tettelin H."/>
            <person name="Glass J.I."/>
            <person name="Rusch D."/>
            <person name="Podicherti R."/>
            <person name="Tsui H.-C.T."/>
            <person name="Winkler M.E."/>
        </authorList>
    </citation>
    <scope>NUCLEOTIDE SEQUENCE</scope>
</reference>
<comment type="similarity">
    <text evidence="4">Belongs to the purine/pyrimidine phosphoribosyltransferase family.</text>
</comment>
<evidence type="ECO:0000256" key="11">
    <source>
        <dbReference type="ARBA" id="ARBA00022741"/>
    </source>
</evidence>
<comment type="cofactor">
    <cofactor evidence="1">
        <name>Mg(2+)</name>
        <dbReference type="ChEBI" id="CHEBI:18420"/>
    </cofactor>
</comment>
<keyword evidence="10" id="KW-0660">Purine salvage</keyword>
<dbReference type="SUPFAM" id="SSF53271">
    <property type="entry name" value="PRTase-like"/>
    <property type="match status" value="1"/>
</dbReference>
<dbReference type="GO" id="GO:0006178">
    <property type="term" value="P:guanine salvage"/>
    <property type="evidence" value="ECO:0007669"/>
    <property type="project" value="TreeGrafter"/>
</dbReference>
<evidence type="ECO:0000256" key="4">
    <source>
        <dbReference type="ARBA" id="ARBA00008391"/>
    </source>
</evidence>
<dbReference type="CDD" id="cd06223">
    <property type="entry name" value="PRTases_typeI"/>
    <property type="match status" value="1"/>
</dbReference>
<keyword evidence="12" id="KW-0460">Magnesium</keyword>
<keyword evidence="6" id="KW-0963">Cytoplasm</keyword>
<dbReference type="InterPro" id="IPR005904">
    <property type="entry name" value="Hxn_phspho_trans"/>
</dbReference>
<dbReference type="InterPro" id="IPR000836">
    <property type="entry name" value="PRTase_dom"/>
</dbReference>
<keyword evidence="9" id="KW-0479">Metal-binding</keyword>
<organism evidence="14">
    <name type="scientific">marine metagenome</name>
    <dbReference type="NCBI Taxonomy" id="408172"/>
    <lineage>
        <taxon>unclassified sequences</taxon>
        <taxon>metagenomes</taxon>
        <taxon>ecological metagenomes</taxon>
    </lineage>
</organism>
<keyword evidence="8" id="KW-0808">Transferase</keyword>
<comment type="subcellular location">
    <subcellularLocation>
        <location evidence="2">Cytoplasm</location>
    </subcellularLocation>
</comment>
<evidence type="ECO:0000256" key="8">
    <source>
        <dbReference type="ARBA" id="ARBA00022679"/>
    </source>
</evidence>
<dbReference type="Gene3D" id="3.40.50.2020">
    <property type="match status" value="1"/>
</dbReference>
<protein>
    <recommendedName>
        <fullName evidence="5">hypoxanthine phosphoribosyltransferase</fullName>
        <ecNumber evidence="5">2.4.2.8</ecNumber>
    </recommendedName>
</protein>
<dbReference type="GO" id="GO:0032263">
    <property type="term" value="P:GMP salvage"/>
    <property type="evidence" value="ECO:0007669"/>
    <property type="project" value="TreeGrafter"/>
</dbReference>
<evidence type="ECO:0000256" key="10">
    <source>
        <dbReference type="ARBA" id="ARBA00022726"/>
    </source>
</evidence>
<dbReference type="GO" id="GO:0000166">
    <property type="term" value="F:nucleotide binding"/>
    <property type="evidence" value="ECO:0007669"/>
    <property type="project" value="UniProtKB-KW"/>
</dbReference>
<feature type="domain" description="Phosphoribosyltransferase" evidence="13">
    <location>
        <begin position="17"/>
        <end position="161"/>
    </location>
</feature>
<dbReference type="AlphaFoldDB" id="A0A382FKI1"/>
<proteinExistence type="inferred from homology"/>
<keyword evidence="7" id="KW-0328">Glycosyltransferase</keyword>
<dbReference type="Pfam" id="PF00156">
    <property type="entry name" value="Pribosyltran"/>
    <property type="match status" value="1"/>
</dbReference>
<name>A0A382FKI1_9ZZZZ</name>
<gene>
    <name evidence="14" type="ORF">METZ01_LOCUS215718</name>
</gene>
<evidence type="ECO:0000256" key="5">
    <source>
        <dbReference type="ARBA" id="ARBA00011895"/>
    </source>
</evidence>
<dbReference type="GO" id="GO:0046100">
    <property type="term" value="P:hypoxanthine metabolic process"/>
    <property type="evidence" value="ECO:0007669"/>
    <property type="project" value="TreeGrafter"/>
</dbReference>
<evidence type="ECO:0000256" key="1">
    <source>
        <dbReference type="ARBA" id="ARBA00001946"/>
    </source>
</evidence>
<evidence type="ECO:0000256" key="12">
    <source>
        <dbReference type="ARBA" id="ARBA00022842"/>
    </source>
</evidence>